<keyword evidence="1" id="KW-1133">Transmembrane helix</keyword>
<dbReference type="KEGG" id="tsv:DSM104635_01308"/>
<keyword evidence="1" id="KW-0472">Membrane</keyword>
<organism evidence="2 3">
    <name type="scientific">Terricaulis silvestris</name>
    <dbReference type="NCBI Taxonomy" id="2686094"/>
    <lineage>
        <taxon>Bacteria</taxon>
        <taxon>Pseudomonadati</taxon>
        <taxon>Pseudomonadota</taxon>
        <taxon>Alphaproteobacteria</taxon>
        <taxon>Caulobacterales</taxon>
        <taxon>Caulobacteraceae</taxon>
        <taxon>Terricaulis</taxon>
    </lineage>
</organism>
<evidence type="ECO:0000313" key="3">
    <source>
        <dbReference type="Proteomes" id="UP000431269"/>
    </source>
</evidence>
<evidence type="ECO:0000313" key="2">
    <source>
        <dbReference type="EMBL" id="QGZ94489.1"/>
    </source>
</evidence>
<reference evidence="3" key="1">
    <citation type="submission" date="2019-12" db="EMBL/GenBank/DDBJ databases">
        <title>Complete genome of Terracaulis silvestris 0127_4.</title>
        <authorList>
            <person name="Vieira S."/>
            <person name="Riedel T."/>
            <person name="Sproer C."/>
            <person name="Pascual J."/>
            <person name="Boedeker C."/>
            <person name="Overmann J."/>
        </authorList>
    </citation>
    <scope>NUCLEOTIDE SEQUENCE [LARGE SCALE GENOMIC DNA]</scope>
    <source>
        <strain evidence="3">0127_4</strain>
    </source>
</reference>
<dbReference type="Proteomes" id="UP000431269">
    <property type="component" value="Chromosome"/>
</dbReference>
<evidence type="ECO:0000256" key="1">
    <source>
        <dbReference type="SAM" id="Phobius"/>
    </source>
</evidence>
<proteinExistence type="predicted"/>
<feature type="transmembrane region" description="Helical" evidence="1">
    <location>
        <begin position="111"/>
        <end position="136"/>
    </location>
</feature>
<feature type="transmembrane region" description="Helical" evidence="1">
    <location>
        <begin position="142"/>
        <end position="162"/>
    </location>
</feature>
<dbReference type="AlphaFoldDB" id="A0A6I6MIT5"/>
<protein>
    <submittedName>
        <fullName evidence="2">Uncharacterized protein</fullName>
    </submittedName>
</protein>
<keyword evidence="1" id="KW-0812">Transmembrane</keyword>
<dbReference type="EMBL" id="CP047045">
    <property type="protein sequence ID" value="QGZ94489.1"/>
    <property type="molecule type" value="Genomic_DNA"/>
</dbReference>
<gene>
    <name evidence="2" type="ORF">DSM104635_01308</name>
</gene>
<sequence length="178" mass="19234">MVLGASALAEGSVEGGGPGMKWTPYHRFEIQSALSPQAAIEALKAHVEERRMFRVGVFPNPANDKRFHGDVSADSFSISRITGYRNSFLPNVTGKVRGTGSRSTIDVEMKLHSLVVVLLIVIMAMLLLIVGAAAFAADAMGLVSLVLLPALAYGGVLWGFWFEAEKQERALREIFNGT</sequence>
<keyword evidence="3" id="KW-1185">Reference proteome</keyword>
<accession>A0A6I6MIT5</accession>
<name>A0A6I6MIT5_9CAUL</name>